<organism evidence="1 2">
    <name type="scientific">Operophtera brumata</name>
    <name type="common">Winter moth</name>
    <name type="synonym">Phalaena brumata</name>
    <dbReference type="NCBI Taxonomy" id="104452"/>
    <lineage>
        <taxon>Eukaryota</taxon>
        <taxon>Metazoa</taxon>
        <taxon>Ecdysozoa</taxon>
        <taxon>Arthropoda</taxon>
        <taxon>Hexapoda</taxon>
        <taxon>Insecta</taxon>
        <taxon>Pterygota</taxon>
        <taxon>Neoptera</taxon>
        <taxon>Endopterygota</taxon>
        <taxon>Lepidoptera</taxon>
        <taxon>Glossata</taxon>
        <taxon>Ditrysia</taxon>
        <taxon>Geometroidea</taxon>
        <taxon>Geometridae</taxon>
        <taxon>Larentiinae</taxon>
        <taxon>Operophtera</taxon>
    </lineage>
</organism>
<dbReference type="EMBL" id="JTDY01000265">
    <property type="protein sequence ID" value="KOB78009.1"/>
    <property type="molecule type" value="Genomic_DNA"/>
</dbReference>
<reference evidence="1 2" key="1">
    <citation type="journal article" date="2015" name="Genome Biol. Evol.">
        <title>The genome of winter moth (Operophtera brumata) provides a genomic perspective on sexual dimorphism and phenology.</title>
        <authorList>
            <person name="Derks M.F."/>
            <person name="Smit S."/>
            <person name="Salis L."/>
            <person name="Schijlen E."/>
            <person name="Bossers A."/>
            <person name="Mateman C."/>
            <person name="Pijl A.S."/>
            <person name="de Ridder D."/>
            <person name="Groenen M.A."/>
            <person name="Visser M.E."/>
            <person name="Megens H.J."/>
        </authorList>
    </citation>
    <scope>NUCLEOTIDE SEQUENCE [LARGE SCALE GENOMIC DNA]</scope>
    <source>
        <strain evidence="1">WM2013NL</strain>
        <tissue evidence="1">Head and thorax</tissue>
    </source>
</reference>
<evidence type="ECO:0000313" key="1">
    <source>
        <dbReference type="EMBL" id="KOB78009.1"/>
    </source>
</evidence>
<comment type="caution">
    <text evidence="1">The sequence shown here is derived from an EMBL/GenBank/DDBJ whole genome shotgun (WGS) entry which is preliminary data.</text>
</comment>
<proteinExistence type="predicted"/>
<keyword evidence="1" id="KW-0436">Ligase</keyword>
<gene>
    <name evidence="1" type="ORF">OBRU01_03180</name>
</gene>
<sequence length="105" mass="12361">MACLALVFDILDNAHGVDIRQRRNLRRMSRYTEKAFAMNDAEFKKCYRVGKELFEGIRGDLEPLIPRPTQEIFKKLGRKKKKKEWNGRFCTLCCVNLCVFQTKTN</sequence>
<keyword evidence="2" id="KW-1185">Reference proteome</keyword>
<evidence type="ECO:0000313" key="2">
    <source>
        <dbReference type="Proteomes" id="UP000037510"/>
    </source>
</evidence>
<dbReference type="AlphaFoldDB" id="A0A0L7LRH8"/>
<protein>
    <submittedName>
        <fullName evidence="1">Lysine--tRNA ligase</fullName>
    </submittedName>
</protein>
<dbReference type="GO" id="GO:0016874">
    <property type="term" value="F:ligase activity"/>
    <property type="evidence" value="ECO:0007669"/>
    <property type="project" value="UniProtKB-KW"/>
</dbReference>
<dbReference type="Proteomes" id="UP000037510">
    <property type="component" value="Unassembled WGS sequence"/>
</dbReference>
<accession>A0A0L7LRH8</accession>
<name>A0A0L7LRH8_OPEBR</name>